<comment type="pathway">
    <text evidence="2 13">Amino-acid biosynthesis; L-methionine biosynthesis via de novo pathway; L-homoserine from L-aspartate: step 1/3.</text>
</comment>
<dbReference type="Pfam" id="PF22468">
    <property type="entry name" value="ACT_9"/>
    <property type="match status" value="1"/>
</dbReference>
<dbReference type="EC" id="2.7.2.4" evidence="12"/>
<sequence>MRVVKKFGGSSVATTEKIKNIAKDIAKNYKHGDEVVIVVSAMGKTTDELIKLAKEISKTPDVRELDSLLSIGEQQSISLLSMALKEEGCKAISLTGAQAGIKTGGVHTKNKIESIKADRIENHLQNGEIVIVAGFQGVNENGDITTLGRGGSDTSAVALAAALKCECEIYTDVTGIYGVDPRVYVNAKKLDKISYEEMMEMANLGAGVMETRAVEIGKKYGVRIYVGQTLGVETGTYICDNSEIIEKKAVTGISINKNVIMVNLENFSAIPKNVATIFNNLAEHSINVDMISQNEVENVKGSIGFTCPLTDEHFLNNSLKDIKKHIPEIELTKRTGVIKISLVGIGMISNFGVAAKVFEVLSDIDAQFYQCTTSEISISLIIKESDAVKVVERLAQVFSI</sequence>
<dbReference type="InterPro" id="IPR018042">
    <property type="entry name" value="Aspartate_kinase_CS"/>
</dbReference>
<dbReference type="EMBL" id="JAVIKH010000002">
    <property type="protein sequence ID" value="MDX8335331.1"/>
    <property type="molecule type" value="Genomic_DNA"/>
</dbReference>
<feature type="domain" description="Aspartate/glutamate/uridylate kinase" evidence="14">
    <location>
        <begin position="1"/>
        <end position="226"/>
    </location>
</feature>
<evidence type="ECO:0000256" key="11">
    <source>
        <dbReference type="ARBA" id="ARBA00047872"/>
    </source>
</evidence>
<evidence type="ECO:0000256" key="12">
    <source>
        <dbReference type="RuleBase" id="RU003448"/>
    </source>
</evidence>
<dbReference type="NCBIfam" id="TIGR00657">
    <property type="entry name" value="asp_kinases"/>
    <property type="match status" value="1"/>
</dbReference>
<dbReference type="PANTHER" id="PTHR21499:SF68">
    <property type="entry name" value="ASPARTOKINASE 2"/>
    <property type="match status" value="1"/>
</dbReference>
<keyword evidence="7" id="KW-0547">Nucleotide-binding</keyword>
<evidence type="ECO:0000256" key="4">
    <source>
        <dbReference type="ARBA" id="ARBA00010122"/>
    </source>
</evidence>
<evidence type="ECO:0000256" key="10">
    <source>
        <dbReference type="ARBA" id="ARBA00023154"/>
    </source>
</evidence>
<gene>
    <name evidence="16" type="ORF">RFV38_02285</name>
</gene>
<evidence type="ECO:0000256" key="9">
    <source>
        <dbReference type="ARBA" id="ARBA00022840"/>
    </source>
</evidence>
<dbReference type="InterPro" id="IPR045865">
    <property type="entry name" value="ACT-like_dom_sf"/>
</dbReference>
<evidence type="ECO:0000256" key="7">
    <source>
        <dbReference type="ARBA" id="ARBA00022741"/>
    </source>
</evidence>
<dbReference type="PROSITE" id="PS00324">
    <property type="entry name" value="ASPARTOKINASE"/>
    <property type="match status" value="1"/>
</dbReference>
<dbReference type="InterPro" id="IPR001048">
    <property type="entry name" value="Asp/Glu/Uridylate_kinase"/>
</dbReference>
<comment type="catalytic activity">
    <reaction evidence="11 12">
        <text>L-aspartate + ATP = 4-phospho-L-aspartate + ADP</text>
        <dbReference type="Rhea" id="RHEA:23776"/>
        <dbReference type="ChEBI" id="CHEBI:29991"/>
        <dbReference type="ChEBI" id="CHEBI:30616"/>
        <dbReference type="ChEBI" id="CHEBI:57535"/>
        <dbReference type="ChEBI" id="CHEBI:456216"/>
        <dbReference type="EC" id="2.7.2.4"/>
    </reaction>
</comment>
<comment type="similarity">
    <text evidence="4 12">Belongs to the aspartokinase family.</text>
</comment>
<dbReference type="InterPro" id="IPR041740">
    <property type="entry name" value="AKii-LysC-BS"/>
</dbReference>
<evidence type="ECO:0000259" key="15">
    <source>
        <dbReference type="Pfam" id="PF22468"/>
    </source>
</evidence>
<keyword evidence="6 12" id="KW-0808">Transferase</keyword>
<evidence type="ECO:0000256" key="6">
    <source>
        <dbReference type="ARBA" id="ARBA00022679"/>
    </source>
</evidence>
<dbReference type="RefSeq" id="WP_320312739.1">
    <property type="nucleotide sequence ID" value="NZ_JAVIKH010000002.1"/>
</dbReference>
<dbReference type="InterPro" id="IPR001341">
    <property type="entry name" value="Asp_kinase"/>
</dbReference>
<keyword evidence="10" id="KW-0457">Lysine biosynthesis</keyword>
<evidence type="ECO:0000256" key="13">
    <source>
        <dbReference type="RuleBase" id="RU004249"/>
    </source>
</evidence>
<dbReference type="InterPro" id="IPR005260">
    <property type="entry name" value="Asp_kin_monofn"/>
</dbReference>
<dbReference type="Gene3D" id="3.40.1160.10">
    <property type="entry name" value="Acetylglutamate kinase-like"/>
    <property type="match status" value="1"/>
</dbReference>
<proteinExistence type="inferred from homology"/>
<evidence type="ECO:0000256" key="1">
    <source>
        <dbReference type="ARBA" id="ARBA00004766"/>
    </source>
</evidence>
<comment type="pathway">
    <text evidence="3 13">Amino-acid biosynthesis; L-threonine biosynthesis; L-threonine from L-aspartate: step 1/5.</text>
</comment>
<dbReference type="PIRSF" id="PIRSF000726">
    <property type="entry name" value="Asp_kin"/>
    <property type="match status" value="1"/>
</dbReference>
<evidence type="ECO:0000313" key="17">
    <source>
        <dbReference type="Proteomes" id="UP001279681"/>
    </source>
</evidence>
<dbReference type="GO" id="GO:0004072">
    <property type="term" value="F:aspartate kinase activity"/>
    <property type="evidence" value="ECO:0007669"/>
    <property type="project" value="UniProtKB-EC"/>
</dbReference>
<protein>
    <recommendedName>
        <fullName evidence="12">Aspartokinase</fullName>
        <ecNumber evidence="12">2.7.2.4</ecNumber>
    </recommendedName>
</protein>
<name>A0ABU4W9R6_9FUSO</name>
<dbReference type="Pfam" id="PF00696">
    <property type="entry name" value="AA_kinase"/>
    <property type="match status" value="1"/>
</dbReference>
<dbReference type="SUPFAM" id="SSF53633">
    <property type="entry name" value="Carbamate kinase-like"/>
    <property type="match status" value="1"/>
</dbReference>
<dbReference type="Proteomes" id="UP001279681">
    <property type="component" value="Unassembled WGS sequence"/>
</dbReference>
<dbReference type="InterPro" id="IPR054352">
    <property type="entry name" value="ACT_Aspartokinase"/>
</dbReference>
<evidence type="ECO:0000256" key="8">
    <source>
        <dbReference type="ARBA" id="ARBA00022777"/>
    </source>
</evidence>
<evidence type="ECO:0000256" key="5">
    <source>
        <dbReference type="ARBA" id="ARBA00022605"/>
    </source>
</evidence>
<dbReference type="CDD" id="cd04261">
    <property type="entry name" value="AAK_AKii-LysC-BS"/>
    <property type="match status" value="1"/>
</dbReference>
<evidence type="ECO:0000259" key="14">
    <source>
        <dbReference type="Pfam" id="PF00696"/>
    </source>
</evidence>
<dbReference type="PANTHER" id="PTHR21499">
    <property type="entry name" value="ASPARTATE KINASE"/>
    <property type="match status" value="1"/>
</dbReference>
<evidence type="ECO:0000313" key="16">
    <source>
        <dbReference type="EMBL" id="MDX8335331.1"/>
    </source>
</evidence>
<accession>A0ABU4W9R6</accession>
<keyword evidence="5 13" id="KW-0028">Amino-acid biosynthesis</keyword>
<keyword evidence="8 12" id="KW-0418">Kinase</keyword>
<dbReference type="InterPro" id="IPR036393">
    <property type="entry name" value="AceGlu_kinase-like_sf"/>
</dbReference>
<dbReference type="Gene3D" id="3.30.2130.10">
    <property type="entry name" value="VC0802-like"/>
    <property type="match status" value="1"/>
</dbReference>
<dbReference type="NCBIfam" id="NF005155">
    <property type="entry name" value="PRK06635.1-4"/>
    <property type="match status" value="1"/>
</dbReference>
<dbReference type="NCBIfam" id="NF005154">
    <property type="entry name" value="PRK06635.1-2"/>
    <property type="match status" value="1"/>
</dbReference>
<evidence type="ECO:0000256" key="3">
    <source>
        <dbReference type="ARBA" id="ARBA00005139"/>
    </source>
</evidence>
<keyword evidence="17" id="KW-1185">Reference proteome</keyword>
<organism evidence="16 17">
    <name type="scientific">Candidatus Cetobacterium colombiensis</name>
    <dbReference type="NCBI Taxonomy" id="3073100"/>
    <lineage>
        <taxon>Bacteria</taxon>
        <taxon>Fusobacteriati</taxon>
        <taxon>Fusobacteriota</taxon>
        <taxon>Fusobacteriia</taxon>
        <taxon>Fusobacteriales</taxon>
        <taxon>Fusobacteriaceae</taxon>
        <taxon>Cetobacterium</taxon>
    </lineage>
</organism>
<comment type="caution">
    <text evidence="16">The sequence shown here is derived from an EMBL/GenBank/DDBJ whole genome shotgun (WGS) entry which is preliminary data.</text>
</comment>
<dbReference type="SUPFAM" id="SSF55021">
    <property type="entry name" value="ACT-like"/>
    <property type="match status" value="2"/>
</dbReference>
<evidence type="ECO:0000256" key="2">
    <source>
        <dbReference type="ARBA" id="ARBA00004986"/>
    </source>
</evidence>
<reference evidence="17" key="1">
    <citation type="submission" date="2023-07" db="EMBL/GenBank/DDBJ databases">
        <authorList>
            <person name="Colorado M.A."/>
            <person name="Villamil L.M."/>
            <person name="Melo J.F."/>
            <person name="Rodriguez J.A."/>
            <person name="Ruiz R.Y."/>
        </authorList>
    </citation>
    <scope>NUCLEOTIDE SEQUENCE [LARGE SCALE GENOMIC DNA]</scope>
    <source>
        <strain evidence="17">C33</strain>
    </source>
</reference>
<keyword evidence="9" id="KW-0067">ATP-binding</keyword>
<feature type="domain" description="Aspartokinase ACT" evidence="15">
    <location>
        <begin position="340"/>
        <end position="398"/>
    </location>
</feature>
<comment type="pathway">
    <text evidence="1 13">Amino-acid biosynthesis; L-lysine biosynthesis via DAP pathway; (S)-tetrahydrodipicolinate from L-aspartate: step 1/4.</text>
</comment>